<evidence type="ECO:0000256" key="1">
    <source>
        <dbReference type="ARBA" id="ARBA00004651"/>
    </source>
</evidence>
<comment type="caution">
    <text evidence="11">The sequence shown here is derived from an EMBL/GenBank/DDBJ whole genome shotgun (WGS) entry which is preliminary data.</text>
</comment>
<keyword evidence="4 8" id="KW-0762">Sugar transport</keyword>
<gene>
    <name evidence="11" type="ORF">FC72_GL001572</name>
</gene>
<dbReference type="PROSITE" id="PS51105">
    <property type="entry name" value="PTS_EIIC_TYPE_3"/>
    <property type="match status" value="1"/>
</dbReference>
<dbReference type="AlphaFoldDB" id="A0A0R1J1T6"/>
<keyword evidence="7 8" id="KW-0472">Membrane</keyword>
<name>A0A0R1J1T6_9LACO</name>
<keyword evidence="5 9" id="KW-0812">Transmembrane</keyword>
<comment type="subcellular location">
    <subcellularLocation>
        <location evidence="1">Cell membrane</location>
        <topology evidence="1">Multi-pass membrane protein</topology>
    </subcellularLocation>
</comment>
<evidence type="ECO:0000256" key="6">
    <source>
        <dbReference type="ARBA" id="ARBA00022989"/>
    </source>
</evidence>
<evidence type="ECO:0000256" key="9">
    <source>
        <dbReference type="SAM" id="Phobius"/>
    </source>
</evidence>
<sequence length="410" mass="45053">MIFPFVLIGSFLRIIQVVILSKDGFIGILLPSFEDNWFINSIIGVTNNLSNLTLGFVSVLATFGAAKYTAKHFERDDQLAGLTSMVSLLIISYIYSKSQPLSFHNNLLGIRGALFAILLGLLVGWIFKKTSPAIPKNPQKNFTSNILQRTFISLRPIVIVLILAALFSALVNVAYYSHLPDEFMDSLAANYQSGNDAIELLKIIGIAIYTIIMSFLGWSGPYSPIDVEKSDPNILDNLYYALTNHTAWGAPHQFTSNSLYHAFATFGGAGSTLALIIAIFIVSHDKDFQTVAKWTMIPSVFNINSGIMTGIPVMFNIVFLIPFILAPLVSLLIAAGAIYLRFMPPTVYPIPSGTPGPLIAFIGTNGSFQALFFAIIDLIISVYIYIPFVKLAEKLKKIDNLAIEEGDFDD</sequence>
<dbReference type="PANTHER" id="PTHR33989:SF4">
    <property type="entry name" value="PTS SYSTEM N,N'-DIACETYLCHITOBIOSE-SPECIFIC EIIC COMPONENT"/>
    <property type="match status" value="1"/>
</dbReference>
<evidence type="ECO:0000313" key="12">
    <source>
        <dbReference type="Proteomes" id="UP000050929"/>
    </source>
</evidence>
<dbReference type="GO" id="GO:0005886">
    <property type="term" value="C:plasma membrane"/>
    <property type="evidence" value="ECO:0007669"/>
    <property type="project" value="UniProtKB-SubCell"/>
</dbReference>
<dbReference type="InterPro" id="IPR004501">
    <property type="entry name" value="PTS_EIIC_3"/>
</dbReference>
<evidence type="ECO:0000256" key="3">
    <source>
        <dbReference type="ARBA" id="ARBA00022475"/>
    </source>
</evidence>
<dbReference type="PATRIC" id="fig|1423811.3.peg.1598"/>
<comment type="function">
    <text evidence="8">The phosphoenolpyruvate-dependent sugar phosphotransferase system (PTS), a major carbohydrate active -transport system, catalyzes the phosphorylation of incoming sugar substrates concomitant with their translocation across the cell membrane.</text>
</comment>
<proteinExistence type="predicted"/>
<feature type="transmembrane region" description="Helical" evidence="9">
    <location>
        <begin position="318"/>
        <end position="339"/>
    </location>
</feature>
<dbReference type="Proteomes" id="UP000050929">
    <property type="component" value="Unassembled WGS sequence"/>
</dbReference>
<dbReference type="InterPro" id="IPR004796">
    <property type="entry name" value="PTS_IIC_cello"/>
</dbReference>
<dbReference type="PANTHER" id="PTHR33989">
    <property type="match status" value="1"/>
</dbReference>
<evidence type="ECO:0000256" key="4">
    <source>
        <dbReference type="ARBA" id="ARBA00022597"/>
    </source>
</evidence>
<feature type="transmembrane region" description="Helical" evidence="9">
    <location>
        <begin position="259"/>
        <end position="282"/>
    </location>
</feature>
<dbReference type="InterPro" id="IPR003352">
    <property type="entry name" value="PTS_EIIC"/>
</dbReference>
<evidence type="ECO:0000256" key="2">
    <source>
        <dbReference type="ARBA" id="ARBA00022448"/>
    </source>
</evidence>
<dbReference type="GO" id="GO:0009401">
    <property type="term" value="P:phosphoenolpyruvate-dependent sugar phosphotransferase system"/>
    <property type="evidence" value="ECO:0007669"/>
    <property type="project" value="InterPro"/>
</dbReference>
<feature type="transmembrane region" description="Helical" evidence="9">
    <location>
        <begin position="359"/>
        <end position="386"/>
    </location>
</feature>
<dbReference type="EMBL" id="AZDG01000004">
    <property type="protein sequence ID" value="KRK65196.1"/>
    <property type="molecule type" value="Genomic_DNA"/>
</dbReference>
<dbReference type="GO" id="GO:1902815">
    <property type="term" value="P:N,N'-diacetylchitobiose import"/>
    <property type="evidence" value="ECO:0007669"/>
    <property type="project" value="TreeGrafter"/>
</dbReference>
<keyword evidence="12" id="KW-1185">Reference proteome</keyword>
<dbReference type="PIRSF" id="PIRSF006351">
    <property type="entry name" value="PTS_EIIC-Cellobiose"/>
    <property type="match status" value="1"/>
</dbReference>
<dbReference type="GO" id="GO:0008982">
    <property type="term" value="F:protein-N(PI)-phosphohistidine-sugar phosphotransferase activity"/>
    <property type="evidence" value="ECO:0007669"/>
    <property type="project" value="UniProtKB-UniRule"/>
</dbReference>
<evidence type="ECO:0000313" key="11">
    <source>
        <dbReference type="EMBL" id="KRK65196.1"/>
    </source>
</evidence>
<evidence type="ECO:0000256" key="7">
    <source>
        <dbReference type="ARBA" id="ARBA00023136"/>
    </source>
</evidence>
<feature type="transmembrane region" description="Helical" evidence="9">
    <location>
        <begin position="108"/>
        <end position="127"/>
    </location>
</feature>
<evidence type="ECO:0000259" key="10">
    <source>
        <dbReference type="PROSITE" id="PS51105"/>
    </source>
</evidence>
<organism evidence="11 12">
    <name type="scientific">Companilactobacillus tucceti DSM 20183</name>
    <dbReference type="NCBI Taxonomy" id="1423811"/>
    <lineage>
        <taxon>Bacteria</taxon>
        <taxon>Bacillati</taxon>
        <taxon>Bacillota</taxon>
        <taxon>Bacilli</taxon>
        <taxon>Lactobacillales</taxon>
        <taxon>Lactobacillaceae</taxon>
        <taxon>Companilactobacillus</taxon>
    </lineage>
</organism>
<dbReference type="STRING" id="1423811.FC72_GL001572"/>
<feature type="domain" description="PTS EIIC type-3" evidence="10">
    <location>
        <begin position="1"/>
        <end position="388"/>
    </location>
</feature>
<feature type="transmembrane region" description="Helical" evidence="9">
    <location>
        <begin position="157"/>
        <end position="177"/>
    </location>
</feature>
<accession>A0A0R1J1T6</accession>
<keyword evidence="6 9" id="KW-1133">Transmembrane helix</keyword>
<feature type="transmembrane region" description="Helical" evidence="9">
    <location>
        <begin position="197"/>
        <end position="218"/>
    </location>
</feature>
<reference evidence="11 12" key="1">
    <citation type="journal article" date="2015" name="Genome Announc.">
        <title>Expanding the biotechnology potential of lactobacilli through comparative genomics of 213 strains and associated genera.</title>
        <authorList>
            <person name="Sun Z."/>
            <person name="Harris H.M."/>
            <person name="McCann A."/>
            <person name="Guo C."/>
            <person name="Argimon S."/>
            <person name="Zhang W."/>
            <person name="Yang X."/>
            <person name="Jeffery I.B."/>
            <person name="Cooney J.C."/>
            <person name="Kagawa T.F."/>
            <person name="Liu W."/>
            <person name="Song Y."/>
            <person name="Salvetti E."/>
            <person name="Wrobel A."/>
            <person name="Rasinkangas P."/>
            <person name="Parkhill J."/>
            <person name="Rea M.C."/>
            <person name="O'Sullivan O."/>
            <person name="Ritari J."/>
            <person name="Douillard F.P."/>
            <person name="Paul Ross R."/>
            <person name="Yang R."/>
            <person name="Briner A.E."/>
            <person name="Felis G.E."/>
            <person name="de Vos W.M."/>
            <person name="Barrangou R."/>
            <person name="Klaenhammer T.R."/>
            <person name="Caufield P.W."/>
            <person name="Cui Y."/>
            <person name="Zhang H."/>
            <person name="O'Toole P.W."/>
        </authorList>
    </citation>
    <scope>NUCLEOTIDE SEQUENCE [LARGE SCALE GENOMIC DNA]</scope>
    <source>
        <strain evidence="11 12">DSM 20183</strain>
    </source>
</reference>
<dbReference type="Pfam" id="PF02378">
    <property type="entry name" value="PTS_EIIC"/>
    <property type="match status" value="1"/>
</dbReference>
<keyword evidence="3 8" id="KW-1003">Cell membrane</keyword>
<evidence type="ECO:0000256" key="8">
    <source>
        <dbReference type="PIRNR" id="PIRNR006351"/>
    </source>
</evidence>
<protein>
    <recommendedName>
        <fullName evidence="8">Permease IIC component</fullName>
    </recommendedName>
</protein>
<feature type="transmembrane region" description="Helical" evidence="9">
    <location>
        <begin position="78"/>
        <end position="96"/>
    </location>
</feature>
<evidence type="ECO:0000256" key="5">
    <source>
        <dbReference type="ARBA" id="ARBA00022692"/>
    </source>
</evidence>
<keyword evidence="2 8" id="KW-0813">Transport</keyword>
<dbReference type="InterPro" id="IPR051088">
    <property type="entry name" value="PTS_Sugar-EIIC/EIIB"/>
</dbReference>
<feature type="transmembrane region" description="Helical" evidence="9">
    <location>
        <begin position="37"/>
        <end position="66"/>
    </location>
</feature>